<organism evidence="1 2">
    <name type="scientific">Helianthus annuus</name>
    <name type="common">Common sunflower</name>
    <dbReference type="NCBI Taxonomy" id="4232"/>
    <lineage>
        <taxon>Eukaryota</taxon>
        <taxon>Viridiplantae</taxon>
        <taxon>Streptophyta</taxon>
        <taxon>Embryophyta</taxon>
        <taxon>Tracheophyta</taxon>
        <taxon>Spermatophyta</taxon>
        <taxon>Magnoliopsida</taxon>
        <taxon>eudicotyledons</taxon>
        <taxon>Gunneridae</taxon>
        <taxon>Pentapetalae</taxon>
        <taxon>asterids</taxon>
        <taxon>campanulids</taxon>
        <taxon>Asterales</taxon>
        <taxon>Asteraceae</taxon>
        <taxon>Asteroideae</taxon>
        <taxon>Heliantheae alliance</taxon>
        <taxon>Heliantheae</taxon>
        <taxon>Helianthus</taxon>
    </lineage>
</organism>
<reference evidence="1" key="2">
    <citation type="submission" date="2020-06" db="EMBL/GenBank/DDBJ databases">
        <title>Helianthus annuus Genome sequencing and assembly Release 2.</title>
        <authorList>
            <person name="Gouzy J."/>
            <person name="Langlade N."/>
            <person name="Munos S."/>
        </authorList>
    </citation>
    <scope>NUCLEOTIDE SEQUENCE</scope>
    <source>
        <tissue evidence="1">Leaves</tissue>
    </source>
</reference>
<evidence type="ECO:0000313" key="1">
    <source>
        <dbReference type="EMBL" id="KAF5791831.1"/>
    </source>
</evidence>
<keyword evidence="2" id="KW-1185">Reference proteome</keyword>
<accession>A0A9K3I7R5</accession>
<protein>
    <submittedName>
        <fullName evidence="1">Uncharacterized protein</fullName>
    </submittedName>
</protein>
<comment type="caution">
    <text evidence="1">The sequence shown here is derived from an EMBL/GenBank/DDBJ whole genome shotgun (WGS) entry which is preliminary data.</text>
</comment>
<dbReference type="EMBL" id="MNCJ02000324">
    <property type="protein sequence ID" value="KAF5791831.1"/>
    <property type="molecule type" value="Genomic_DNA"/>
</dbReference>
<dbReference type="AlphaFoldDB" id="A0A9K3I7R5"/>
<reference evidence="1" key="1">
    <citation type="journal article" date="2017" name="Nature">
        <title>The sunflower genome provides insights into oil metabolism, flowering and Asterid evolution.</title>
        <authorList>
            <person name="Badouin H."/>
            <person name="Gouzy J."/>
            <person name="Grassa C.J."/>
            <person name="Murat F."/>
            <person name="Staton S.E."/>
            <person name="Cottret L."/>
            <person name="Lelandais-Briere C."/>
            <person name="Owens G.L."/>
            <person name="Carrere S."/>
            <person name="Mayjonade B."/>
            <person name="Legrand L."/>
            <person name="Gill N."/>
            <person name="Kane N.C."/>
            <person name="Bowers J.E."/>
            <person name="Hubner S."/>
            <person name="Bellec A."/>
            <person name="Berard A."/>
            <person name="Berges H."/>
            <person name="Blanchet N."/>
            <person name="Boniface M.C."/>
            <person name="Brunel D."/>
            <person name="Catrice O."/>
            <person name="Chaidir N."/>
            <person name="Claudel C."/>
            <person name="Donnadieu C."/>
            <person name="Faraut T."/>
            <person name="Fievet G."/>
            <person name="Helmstetter N."/>
            <person name="King M."/>
            <person name="Knapp S.J."/>
            <person name="Lai Z."/>
            <person name="Le Paslier M.C."/>
            <person name="Lippi Y."/>
            <person name="Lorenzon L."/>
            <person name="Mandel J.R."/>
            <person name="Marage G."/>
            <person name="Marchand G."/>
            <person name="Marquand E."/>
            <person name="Bret-Mestries E."/>
            <person name="Morien E."/>
            <person name="Nambeesan S."/>
            <person name="Nguyen T."/>
            <person name="Pegot-Espagnet P."/>
            <person name="Pouilly N."/>
            <person name="Raftis F."/>
            <person name="Sallet E."/>
            <person name="Schiex T."/>
            <person name="Thomas J."/>
            <person name="Vandecasteele C."/>
            <person name="Vares D."/>
            <person name="Vear F."/>
            <person name="Vautrin S."/>
            <person name="Crespi M."/>
            <person name="Mangin B."/>
            <person name="Burke J.M."/>
            <person name="Salse J."/>
            <person name="Munos S."/>
            <person name="Vincourt P."/>
            <person name="Rieseberg L.H."/>
            <person name="Langlade N.B."/>
        </authorList>
    </citation>
    <scope>NUCLEOTIDE SEQUENCE</scope>
    <source>
        <tissue evidence="1">Leaves</tissue>
    </source>
</reference>
<sequence length="115" mass="12527">MYIAAIIQPNHCPYTVLLPPPSCKTHVINQLKPNTMMQLAKVILVATSCQRKLASTPWSPMANLTMSLKTLRSQPRGMGLGWVAGLGIRTDDSSSEDESSLTTIEEAGPLLVVHR</sequence>
<name>A0A9K3I7R5_HELAN</name>
<dbReference type="Gramene" id="mRNA:HanXRQr2_Chr09g0399291">
    <property type="protein sequence ID" value="mRNA:HanXRQr2_Chr09g0399291"/>
    <property type="gene ID" value="HanXRQr2_Chr09g0399291"/>
</dbReference>
<proteinExistence type="predicted"/>
<dbReference type="Proteomes" id="UP000215914">
    <property type="component" value="Unassembled WGS sequence"/>
</dbReference>
<evidence type="ECO:0000313" key="2">
    <source>
        <dbReference type="Proteomes" id="UP000215914"/>
    </source>
</evidence>
<gene>
    <name evidence="1" type="ORF">HanXRQr2_Chr09g0399291</name>
</gene>